<dbReference type="RefSeq" id="WP_244705973.1">
    <property type="nucleotide sequence ID" value="NZ_BAAADN010000001.1"/>
</dbReference>
<dbReference type="KEGG" id="hdo:MUK72_15155"/>
<dbReference type="EMBL" id="CP095006">
    <property type="protein sequence ID" value="UOO96857.1"/>
    <property type="molecule type" value="Genomic_DNA"/>
</dbReference>
<dbReference type="Proteomes" id="UP000830542">
    <property type="component" value="Plasmid unnamed1"/>
</dbReference>
<keyword evidence="1" id="KW-0614">Plasmid</keyword>
<sequence length="55" mass="6271">MVQQRSRQVSEQQRNRLAAWEMEHGHLLERDADLVETYATGSESDRGERDGGAGR</sequence>
<proteinExistence type="predicted"/>
<dbReference type="GeneID" id="71763213"/>
<geneLocation type="plasmid" evidence="1 2">
    <name>unnamed1</name>
</geneLocation>
<protein>
    <submittedName>
        <fullName evidence="1">Uncharacterized protein</fullName>
    </submittedName>
</protein>
<accession>A0AAX3ARH6</accession>
<reference evidence="1" key="1">
    <citation type="submission" date="2022-04" db="EMBL/GenBank/DDBJ databases">
        <title>Sequencing and genomic assembly of Halococcus dombrowskii.</title>
        <authorList>
            <person name="Lim S.W."/>
            <person name="MacLea K.S."/>
        </authorList>
    </citation>
    <scope>NUCLEOTIDE SEQUENCE</scope>
    <source>
        <strain evidence="1">H4</strain>
        <plasmid evidence="1">unnamed1</plasmid>
    </source>
</reference>
<name>A0AAX3ARH6_HALDO</name>
<dbReference type="AlphaFoldDB" id="A0AAX3ARH6"/>
<keyword evidence="2" id="KW-1185">Reference proteome</keyword>
<organism evidence="1 2">
    <name type="scientific">Halococcus dombrowskii</name>
    <dbReference type="NCBI Taxonomy" id="179637"/>
    <lineage>
        <taxon>Archaea</taxon>
        <taxon>Methanobacteriati</taxon>
        <taxon>Methanobacteriota</taxon>
        <taxon>Stenosarchaea group</taxon>
        <taxon>Halobacteria</taxon>
        <taxon>Halobacteriales</taxon>
        <taxon>Halococcaceae</taxon>
        <taxon>Halococcus</taxon>
    </lineage>
</organism>
<evidence type="ECO:0000313" key="2">
    <source>
        <dbReference type="Proteomes" id="UP000830542"/>
    </source>
</evidence>
<evidence type="ECO:0000313" key="1">
    <source>
        <dbReference type="EMBL" id="UOO96857.1"/>
    </source>
</evidence>
<gene>
    <name evidence="1" type="ORF">MUK72_15155</name>
</gene>